<protein>
    <submittedName>
        <fullName evidence="1">Uncharacterized protein</fullName>
    </submittedName>
</protein>
<dbReference type="EMBL" id="JBBKAM010000004">
    <property type="protein sequence ID" value="MEJ8646024.1"/>
    <property type="molecule type" value="Genomic_DNA"/>
</dbReference>
<accession>A0ABU8UDP4</accession>
<gene>
    <name evidence="1" type="ORF">WKI68_41975</name>
</gene>
<comment type="caution">
    <text evidence="1">The sequence shown here is derived from an EMBL/GenBank/DDBJ whole genome shotgun (WGS) entry which is preliminary data.</text>
</comment>
<evidence type="ECO:0000313" key="2">
    <source>
        <dbReference type="Proteomes" id="UP001382904"/>
    </source>
</evidence>
<dbReference type="Proteomes" id="UP001382904">
    <property type="component" value="Unassembled WGS sequence"/>
</dbReference>
<name>A0ABU8UDP4_9ACTN</name>
<sequence length="135" mass="14678">MARTFTATGRGSLPDVPWWPGGKGPVGRFAELLAPHPQETATLVHALEAHERTDLRKAAVVAAGARLRYWRDPAAELWETVATGLDDESGVAWESLEVFARGGAAAAPYADRLVRYVERAGTAADRNRSTSRCRH</sequence>
<proteinExistence type="predicted"/>
<organism evidence="1 2">
    <name type="scientific">Streptomyces caledonius</name>
    <dbReference type="NCBI Taxonomy" id="3134107"/>
    <lineage>
        <taxon>Bacteria</taxon>
        <taxon>Bacillati</taxon>
        <taxon>Actinomycetota</taxon>
        <taxon>Actinomycetes</taxon>
        <taxon>Kitasatosporales</taxon>
        <taxon>Streptomycetaceae</taxon>
        <taxon>Streptomyces</taxon>
    </lineage>
</organism>
<reference evidence="1 2" key="1">
    <citation type="submission" date="2024-03" db="EMBL/GenBank/DDBJ databases">
        <title>Novel Streptomyces species of biotechnological and ecological value are a feature of Machair soil.</title>
        <authorList>
            <person name="Prole J.R."/>
            <person name="Goodfellow M."/>
            <person name="Allenby N."/>
            <person name="Ward A.C."/>
        </authorList>
    </citation>
    <scope>NUCLEOTIDE SEQUENCE [LARGE SCALE GENOMIC DNA]</scope>
    <source>
        <strain evidence="1 2">MS1.HAVA.3</strain>
    </source>
</reference>
<evidence type="ECO:0000313" key="1">
    <source>
        <dbReference type="EMBL" id="MEJ8646024.1"/>
    </source>
</evidence>
<keyword evidence="2" id="KW-1185">Reference proteome</keyword>